<dbReference type="Proteomes" id="UP001148629">
    <property type="component" value="Unassembled WGS sequence"/>
</dbReference>
<sequence length="255" mass="28715">MDAQFHTAERLFNDILDQVPSKQFAGDDGHPGNWHKKKQLSLATQRLLENNRVTSTLDTDATSLVPHNNLRVTWRHFGHSPLQRGSTRFEIHLHQVTTCSHLRKLLLSQDVLNSAISCTSDAHGHLTHHATVDTAGESCYKSTVKTSLGRYSFRQEAEFYHLKAGMKYFAILFQPDNPSSLVVVSDTWTVCGDKCNQVSAGYRRSEKSYGNPMKSLDILTPRDWFEAANSTDGTVVMGVLKKEDETGSPRKRQRT</sequence>
<name>A0ACC1RJ51_9HYPO</name>
<gene>
    <name evidence="1" type="ORF">NM208_g13627</name>
</gene>
<proteinExistence type="predicted"/>
<comment type="caution">
    <text evidence="1">The sequence shown here is derived from an EMBL/GenBank/DDBJ whole genome shotgun (WGS) entry which is preliminary data.</text>
</comment>
<evidence type="ECO:0000313" key="1">
    <source>
        <dbReference type="EMBL" id="KAJ3520644.1"/>
    </source>
</evidence>
<organism evidence="1 2">
    <name type="scientific">Fusarium decemcellulare</name>
    <dbReference type="NCBI Taxonomy" id="57161"/>
    <lineage>
        <taxon>Eukaryota</taxon>
        <taxon>Fungi</taxon>
        <taxon>Dikarya</taxon>
        <taxon>Ascomycota</taxon>
        <taxon>Pezizomycotina</taxon>
        <taxon>Sordariomycetes</taxon>
        <taxon>Hypocreomycetidae</taxon>
        <taxon>Hypocreales</taxon>
        <taxon>Nectriaceae</taxon>
        <taxon>Fusarium</taxon>
        <taxon>Fusarium decemcellulare species complex</taxon>
    </lineage>
</organism>
<protein>
    <submittedName>
        <fullName evidence="1">Uncharacterized protein</fullName>
    </submittedName>
</protein>
<evidence type="ECO:0000313" key="2">
    <source>
        <dbReference type="Proteomes" id="UP001148629"/>
    </source>
</evidence>
<accession>A0ACC1RJ51</accession>
<dbReference type="EMBL" id="JANRMS010002849">
    <property type="protein sequence ID" value="KAJ3520644.1"/>
    <property type="molecule type" value="Genomic_DNA"/>
</dbReference>
<reference evidence="1" key="1">
    <citation type="submission" date="2022-08" db="EMBL/GenBank/DDBJ databases">
        <title>Genome Sequence of Fusarium decemcellulare.</title>
        <authorList>
            <person name="Buettner E."/>
        </authorList>
    </citation>
    <scope>NUCLEOTIDE SEQUENCE</scope>
    <source>
        <strain evidence="1">Babe19</strain>
    </source>
</reference>
<keyword evidence="2" id="KW-1185">Reference proteome</keyword>